<proteinExistence type="predicted"/>
<keyword evidence="3" id="KW-1185">Reference proteome</keyword>
<dbReference type="AlphaFoldDB" id="A0A8T0HSK5"/>
<reference evidence="2" key="1">
    <citation type="submission" date="2020-06" db="EMBL/GenBank/DDBJ databases">
        <title>WGS assembly of Ceratodon purpureus strain R40.</title>
        <authorList>
            <person name="Carey S.B."/>
            <person name="Jenkins J."/>
            <person name="Shu S."/>
            <person name="Lovell J.T."/>
            <person name="Sreedasyam A."/>
            <person name="Maumus F."/>
            <person name="Tiley G.P."/>
            <person name="Fernandez-Pozo N."/>
            <person name="Barry K."/>
            <person name="Chen C."/>
            <person name="Wang M."/>
            <person name="Lipzen A."/>
            <person name="Daum C."/>
            <person name="Saski C.A."/>
            <person name="Payton A.C."/>
            <person name="Mcbreen J.C."/>
            <person name="Conrad R.E."/>
            <person name="Kollar L.M."/>
            <person name="Olsson S."/>
            <person name="Huttunen S."/>
            <person name="Landis J.B."/>
            <person name="Wickett N.J."/>
            <person name="Johnson M.G."/>
            <person name="Rensing S.A."/>
            <person name="Grimwood J."/>
            <person name="Schmutz J."/>
            <person name="Mcdaniel S.F."/>
        </authorList>
    </citation>
    <scope>NUCLEOTIDE SEQUENCE</scope>
    <source>
        <strain evidence="2">R40</strain>
    </source>
</reference>
<accession>A0A8T0HSK5</accession>
<feature type="signal peptide" evidence="1">
    <location>
        <begin position="1"/>
        <end position="19"/>
    </location>
</feature>
<keyword evidence="1" id="KW-0732">Signal</keyword>
<protein>
    <submittedName>
        <fullName evidence="2">Uncharacterized protein</fullName>
    </submittedName>
</protein>
<dbReference type="Proteomes" id="UP000822688">
    <property type="component" value="Chromosome V"/>
</dbReference>
<evidence type="ECO:0000313" key="2">
    <source>
        <dbReference type="EMBL" id="KAG0573725.1"/>
    </source>
</evidence>
<comment type="caution">
    <text evidence="2">The sequence shown here is derived from an EMBL/GenBank/DDBJ whole genome shotgun (WGS) entry which is preliminary data.</text>
</comment>
<name>A0A8T0HSK5_CERPU</name>
<dbReference type="EMBL" id="CM026426">
    <property type="protein sequence ID" value="KAG0573725.1"/>
    <property type="molecule type" value="Genomic_DNA"/>
</dbReference>
<sequence>MYFTLLVNLLRVELPYMAAMPWEEFVSYLSKDCPMDIGSVMKRQSLYSRRFSSSFPKRSEVEGALKISSPRDV</sequence>
<evidence type="ECO:0000256" key="1">
    <source>
        <dbReference type="SAM" id="SignalP"/>
    </source>
</evidence>
<evidence type="ECO:0000313" key="3">
    <source>
        <dbReference type="Proteomes" id="UP000822688"/>
    </source>
</evidence>
<gene>
    <name evidence="2" type="ORF">KC19_VG204000</name>
</gene>
<organism evidence="2 3">
    <name type="scientific">Ceratodon purpureus</name>
    <name type="common">Fire moss</name>
    <name type="synonym">Dicranum purpureum</name>
    <dbReference type="NCBI Taxonomy" id="3225"/>
    <lineage>
        <taxon>Eukaryota</taxon>
        <taxon>Viridiplantae</taxon>
        <taxon>Streptophyta</taxon>
        <taxon>Embryophyta</taxon>
        <taxon>Bryophyta</taxon>
        <taxon>Bryophytina</taxon>
        <taxon>Bryopsida</taxon>
        <taxon>Dicranidae</taxon>
        <taxon>Pseudoditrichales</taxon>
        <taxon>Ditrichaceae</taxon>
        <taxon>Ceratodon</taxon>
    </lineage>
</organism>
<feature type="chain" id="PRO_5035922573" evidence="1">
    <location>
        <begin position="20"/>
        <end position="73"/>
    </location>
</feature>